<dbReference type="AlphaFoldDB" id="A0A542XL49"/>
<evidence type="ECO:0000313" key="4">
    <source>
        <dbReference type="Proteomes" id="UP000677457"/>
    </source>
</evidence>
<keyword evidence="4" id="KW-1185">Reference proteome</keyword>
<reference evidence="1 4" key="2">
    <citation type="submission" date="2021-03" db="EMBL/GenBank/DDBJ databases">
        <title>Whole genome shotgun sequence of Salinispora arenicola NBRC 105043.</title>
        <authorList>
            <person name="Komaki H."/>
            <person name="Tamura T."/>
        </authorList>
    </citation>
    <scope>NUCLEOTIDE SEQUENCE [LARGE SCALE GENOMIC DNA]</scope>
    <source>
        <strain evidence="1 4">NBRC 105043</strain>
    </source>
</reference>
<dbReference type="EMBL" id="VFOL01000001">
    <property type="protein sequence ID" value="TQL36510.1"/>
    <property type="molecule type" value="Genomic_DNA"/>
</dbReference>
<evidence type="ECO:0008006" key="5">
    <source>
        <dbReference type="Google" id="ProtNLM"/>
    </source>
</evidence>
<gene>
    <name evidence="2" type="ORF">FB564_1609</name>
    <name evidence="1" type="ORF">Sar04_12430</name>
</gene>
<evidence type="ECO:0000313" key="3">
    <source>
        <dbReference type="Proteomes" id="UP000315983"/>
    </source>
</evidence>
<dbReference type="Proteomes" id="UP000677457">
    <property type="component" value="Unassembled WGS sequence"/>
</dbReference>
<dbReference type="Proteomes" id="UP000315983">
    <property type="component" value="Unassembled WGS sequence"/>
</dbReference>
<dbReference type="GeneID" id="93770899"/>
<evidence type="ECO:0000313" key="1">
    <source>
        <dbReference type="EMBL" id="GIM83478.1"/>
    </source>
</evidence>
<sequence>MGDVAKASTLLKALLRERHWQKYSTFCKEWDRVAERVDPDLVGGYPSRSQLARWLACDMKGLPHPDSCRILEGLFPGLTTTQLFTVGADAPVTLAHPAGALPIAEIAPGPSATSGRGDVPSEEVHVDKACLSGDGALSEEIAMSAEESARFVRRARGAVDQDVLDQLGADVRQMAHDYLMRPPFAMFRPLSRLRAEVFELLDDRQRPAVLPSLYQVAGQLCALLAHTCADLGQAYAADTHTRTAWLCADLAEDDVLRVYVRWVQSNVAYWNGDYGRAAELAHSGQRYATVGTSLLRLASQEARAYAAAADHREAGRALATAQAARSHLGPDGDGPGGVFHFNLGKAAYYASEVRFALGGKANFERAASEAAHALELFAAQPDLEQCPEFFAAAQVDLVAAHLALNDLDGAEEHLEPIFSLPAESRTLPVIKRMKATDRTLTSQTFAKSALAAELRERIHLFCAYTASRELPASPD</sequence>
<name>A0A542XL49_SALAC</name>
<comment type="caution">
    <text evidence="2">The sequence shown here is derived from an EMBL/GenBank/DDBJ whole genome shotgun (WGS) entry which is preliminary data.</text>
</comment>
<evidence type="ECO:0000313" key="2">
    <source>
        <dbReference type="EMBL" id="TQL36510.1"/>
    </source>
</evidence>
<organism evidence="2 3">
    <name type="scientific">Salinispora arenicola</name>
    <dbReference type="NCBI Taxonomy" id="168697"/>
    <lineage>
        <taxon>Bacteria</taxon>
        <taxon>Bacillati</taxon>
        <taxon>Actinomycetota</taxon>
        <taxon>Actinomycetes</taxon>
        <taxon>Micromonosporales</taxon>
        <taxon>Micromonosporaceae</taxon>
        <taxon>Salinispora</taxon>
    </lineage>
</organism>
<dbReference type="EMBL" id="BOQM01000008">
    <property type="protein sequence ID" value="GIM83478.1"/>
    <property type="molecule type" value="Genomic_DNA"/>
</dbReference>
<accession>A0A542XL49</accession>
<dbReference type="RefSeq" id="WP_142116262.1">
    <property type="nucleotide sequence ID" value="NZ_BOQM01000008.1"/>
</dbReference>
<proteinExistence type="predicted"/>
<protein>
    <recommendedName>
        <fullName evidence="5">XRE family transcriptional regulator</fullName>
    </recommendedName>
</protein>
<reference evidence="2 3" key="1">
    <citation type="submission" date="2019-06" db="EMBL/GenBank/DDBJ databases">
        <title>Sequencing the genomes of 1000 actinobacteria strains.</title>
        <authorList>
            <person name="Klenk H.-P."/>
        </authorList>
    </citation>
    <scope>NUCLEOTIDE SEQUENCE [LARGE SCALE GENOMIC DNA]</scope>
    <source>
        <strain evidence="2 3">DSM 44819</strain>
    </source>
</reference>